<dbReference type="Pfam" id="PF07477">
    <property type="entry name" value="Glyco_hydro_67C"/>
    <property type="match status" value="1"/>
</dbReference>
<dbReference type="GO" id="GO:0045493">
    <property type="term" value="P:xylan catabolic process"/>
    <property type="evidence" value="ECO:0007669"/>
    <property type="project" value="InterPro"/>
</dbReference>
<protein>
    <submittedName>
        <fullName evidence="2">Glycosyl hydrolase family 67 C-terminus</fullName>
    </submittedName>
</protein>
<sequence>MAGDHDLVRRTLHEIMDDSWRSYERYTAPLGVGFMVRPGTHYGPDVDGYEYTPWGTYHFADRDGVGVDRTRATGTGFTGQYPPPWSEVYESLDRCPDELLLFFHHVPYGHVLHSGTTVIQHIYDTHFAGVTEVAAMRRRWERLAGLLDPALHARVAERLDEQLRCAEEWRDQVNTYFFRKSGVPDVHGRRIH</sequence>
<proteinExistence type="predicted"/>
<dbReference type="Gene3D" id="3.90.1330.10">
    <property type="entry name" value="Alpha-glucuronidase, C-terminal domain"/>
    <property type="match status" value="1"/>
</dbReference>
<evidence type="ECO:0000259" key="1">
    <source>
        <dbReference type="Pfam" id="PF07477"/>
    </source>
</evidence>
<dbReference type="AlphaFoldDB" id="A0A1C5I258"/>
<feature type="domain" description="Glycosyl hydrolase family 67 C-terminal" evidence="1">
    <location>
        <begin position="5"/>
        <end position="189"/>
    </location>
</feature>
<dbReference type="GO" id="GO:0033939">
    <property type="term" value="F:xylan alpha-1,2-glucuronosidase activity"/>
    <property type="evidence" value="ECO:0007669"/>
    <property type="project" value="TreeGrafter"/>
</dbReference>
<dbReference type="InterPro" id="IPR011099">
    <property type="entry name" value="Glyco_hydro_67_C"/>
</dbReference>
<evidence type="ECO:0000313" key="3">
    <source>
        <dbReference type="Proteomes" id="UP000198217"/>
    </source>
</evidence>
<dbReference type="InterPro" id="IPR017853">
    <property type="entry name" value="GH"/>
</dbReference>
<name>A0A1C5I258_9ACTN</name>
<organism evidence="2 3">
    <name type="scientific">Micromonospora echinaurantiaca</name>
    <dbReference type="NCBI Taxonomy" id="47857"/>
    <lineage>
        <taxon>Bacteria</taxon>
        <taxon>Bacillati</taxon>
        <taxon>Actinomycetota</taxon>
        <taxon>Actinomycetes</taxon>
        <taxon>Micromonosporales</taxon>
        <taxon>Micromonosporaceae</taxon>
        <taxon>Micromonospora</taxon>
    </lineage>
</organism>
<dbReference type="InterPro" id="IPR037054">
    <property type="entry name" value="A-glucoronidase_C_sf"/>
</dbReference>
<dbReference type="EMBL" id="LT607750">
    <property type="protein sequence ID" value="SCG52315.1"/>
    <property type="molecule type" value="Genomic_DNA"/>
</dbReference>
<dbReference type="Proteomes" id="UP000198217">
    <property type="component" value="Chromosome I"/>
</dbReference>
<reference evidence="2 3" key="1">
    <citation type="submission" date="2016-06" db="EMBL/GenBank/DDBJ databases">
        <authorList>
            <person name="Kjaerup R.B."/>
            <person name="Dalgaard T.S."/>
            <person name="Juul-Madsen H.R."/>
        </authorList>
    </citation>
    <scope>NUCLEOTIDE SEQUENCE [LARGE SCALE GENOMIC DNA]</scope>
    <source>
        <strain evidence="2 3">DSM 43904</strain>
    </source>
</reference>
<keyword evidence="2" id="KW-0378">Hydrolase</keyword>
<dbReference type="SUPFAM" id="SSF51445">
    <property type="entry name" value="(Trans)glycosidases"/>
    <property type="match status" value="1"/>
</dbReference>
<gene>
    <name evidence="2" type="ORF">GA0070609_2645</name>
</gene>
<accession>A0A1C5I258</accession>
<evidence type="ECO:0000313" key="2">
    <source>
        <dbReference type="EMBL" id="SCG52315.1"/>
    </source>
</evidence>
<dbReference type="PANTHER" id="PTHR39207">
    <property type="entry name" value="ALPHA-GLUCURONIDASE A"/>
    <property type="match status" value="1"/>
</dbReference>
<dbReference type="PANTHER" id="PTHR39207:SF1">
    <property type="entry name" value="ALPHA-GLUCURONIDASE A"/>
    <property type="match status" value="1"/>
</dbReference>
<dbReference type="GO" id="GO:0046559">
    <property type="term" value="F:alpha-glucuronidase activity"/>
    <property type="evidence" value="ECO:0007669"/>
    <property type="project" value="InterPro"/>
</dbReference>
<keyword evidence="3" id="KW-1185">Reference proteome</keyword>
<dbReference type="GO" id="GO:0005576">
    <property type="term" value="C:extracellular region"/>
    <property type="evidence" value="ECO:0007669"/>
    <property type="project" value="InterPro"/>
</dbReference>